<dbReference type="Pfam" id="PF03446">
    <property type="entry name" value="NAD_binding_2"/>
    <property type="match status" value="1"/>
</dbReference>
<comment type="caution">
    <text evidence="7">The sequence shown here is derived from an EMBL/GenBank/DDBJ whole genome shotgun (WGS) entry which is preliminary data.</text>
</comment>
<accession>A0A244CTN5</accession>
<dbReference type="PANTHER" id="PTHR43060:SF15">
    <property type="entry name" value="3-HYDROXYISOBUTYRATE DEHYDROGENASE-LIKE 1, MITOCHONDRIAL-RELATED"/>
    <property type="match status" value="1"/>
</dbReference>
<dbReference type="RefSeq" id="WP_086742330.1">
    <property type="nucleotide sequence ID" value="NZ_MWPV01000001.1"/>
</dbReference>
<evidence type="ECO:0000313" key="7">
    <source>
        <dbReference type="EMBL" id="OUL58954.1"/>
    </source>
</evidence>
<dbReference type="AlphaFoldDB" id="A0A244CTN5"/>
<dbReference type="GO" id="GO:0016054">
    <property type="term" value="P:organic acid catabolic process"/>
    <property type="evidence" value="ECO:0007669"/>
    <property type="project" value="UniProtKB-ARBA"/>
</dbReference>
<evidence type="ECO:0000256" key="3">
    <source>
        <dbReference type="ARBA" id="ARBA00023027"/>
    </source>
</evidence>
<dbReference type="InterPro" id="IPR036291">
    <property type="entry name" value="NAD(P)-bd_dom_sf"/>
</dbReference>
<dbReference type="GO" id="GO:0050661">
    <property type="term" value="F:NADP binding"/>
    <property type="evidence" value="ECO:0007669"/>
    <property type="project" value="InterPro"/>
</dbReference>
<dbReference type="GO" id="GO:0016491">
    <property type="term" value="F:oxidoreductase activity"/>
    <property type="evidence" value="ECO:0007669"/>
    <property type="project" value="UniProtKB-KW"/>
</dbReference>
<keyword evidence="3" id="KW-0520">NAD</keyword>
<dbReference type="Gene3D" id="3.40.50.720">
    <property type="entry name" value="NAD(P)-binding Rossmann-like Domain"/>
    <property type="match status" value="1"/>
</dbReference>
<keyword evidence="8" id="KW-1185">Reference proteome</keyword>
<evidence type="ECO:0000313" key="8">
    <source>
        <dbReference type="Proteomes" id="UP000194841"/>
    </source>
</evidence>
<dbReference type="InterPro" id="IPR013328">
    <property type="entry name" value="6PGD_dom2"/>
</dbReference>
<dbReference type="PIRSF" id="PIRSF000103">
    <property type="entry name" value="HIBADH"/>
    <property type="match status" value="1"/>
</dbReference>
<dbReference type="InterPro" id="IPR006115">
    <property type="entry name" value="6PGDH_NADP-bd"/>
</dbReference>
<evidence type="ECO:0000259" key="5">
    <source>
        <dbReference type="Pfam" id="PF03446"/>
    </source>
</evidence>
<dbReference type="InterPro" id="IPR015815">
    <property type="entry name" value="HIBADH-related"/>
</dbReference>
<dbReference type="PROSITE" id="PS00895">
    <property type="entry name" value="3_HYDROXYISOBUT_DH"/>
    <property type="match status" value="1"/>
</dbReference>
<dbReference type="SUPFAM" id="SSF51735">
    <property type="entry name" value="NAD(P)-binding Rossmann-fold domains"/>
    <property type="match status" value="1"/>
</dbReference>
<reference evidence="7 8" key="1">
    <citation type="submission" date="2017-02" db="EMBL/GenBank/DDBJ databases">
        <title>Pseudoalteromonas ulvae TC14 Genome.</title>
        <authorList>
            <person name="Molmeret M."/>
        </authorList>
    </citation>
    <scope>NUCLEOTIDE SEQUENCE [LARGE SCALE GENOMIC DNA]</scope>
    <source>
        <strain evidence="7">TC14</strain>
    </source>
</reference>
<comment type="similarity">
    <text evidence="1">Belongs to the HIBADH-related family.</text>
</comment>
<dbReference type="Pfam" id="PF14833">
    <property type="entry name" value="NAD_binding_11"/>
    <property type="match status" value="1"/>
</dbReference>
<dbReference type="SUPFAM" id="SSF48179">
    <property type="entry name" value="6-phosphogluconate dehydrogenase C-terminal domain-like"/>
    <property type="match status" value="1"/>
</dbReference>
<proteinExistence type="inferred from homology"/>
<feature type="domain" description="3-hydroxyisobutyrate dehydrogenase-like NAD-binding" evidence="6">
    <location>
        <begin position="167"/>
        <end position="285"/>
    </location>
</feature>
<dbReference type="GO" id="GO:0051287">
    <property type="term" value="F:NAD binding"/>
    <property type="evidence" value="ECO:0007669"/>
    <property type="project" value="InterPro"/>
</dbReference>
<dbReference type="Gene3D" id="1.10.1040.10">
    <property type="entry name" value="N-(1-d-carboxylethyl)-l-norvaline Dehydrogenase, domain 2"/>
    <property type="match status" value="1"/>
</dbReference>
<protein>
    <submittedName>
        <fullName evidence="7">Oxidoreductase</fullName>
    </submittedName>
</protein>
<keyword evidence="2" id="KW-0560">Oxidoreductase</keyword>
<dbReference type="OrthoDB" id="9786703at2"/>
<feature type="domain" description="6-phosphogluconate dehydrogenase NADP-binding" evidence="5">
    <location>
        <begin position="4"/>
        <end position="158"/>
    </location>
</feature>
<dbReference type="EMBL" id="MWPV01000001">
    <property type="protein sequence ID" value="OUL58954.1"/>
    <property type="molecule type" value="Genomic_DNA"/>
</dbReference>
<dbReference type="InterPro" id="IPR029154">
    <property type="entry name" value="HIBADH-like_NADP-bd"/>
</dbReference>
<dbReference type="Proteomes" id="UP000194841">
    <property type="component" value="Unassembled WGS sequence"/>
</dbReference>
<feature type="active site" evidence="4">
    <location>
        <position position="173"/>
    </location>
</feature>
<name>A0A244CTN5_PSEDV</name>
<dbReference type="InterPro" id="IPR002204">
    <property type="entry name" value="3-OH-isobutyrate_DH-rel_CS"/>
</dbReference>
<dbReference type="InterPro" id="IPR008927">
    <property type="entry name" value="6-PGluconate_DH-like_C_sf"/>
</dbReference>
<evidence type="ECO:0000256" key="1">
    <source>
        <dbReference type="ARBA" id="ARBA00009080"/>
    </source>
</evidence>
<dbReference type="PANTHER" id="PTHR43060">
    <property type="entry name" value="3-HYDROXYISOBUTYRATE DEHYDROGENASE-LIKE 1, MITOCHONDRIAL-RELATED"/>
    <property type="match status" value="1"/>
</dbReference>
<gene>
    <name evidence="7" type="ORF">B1199_01330</name>
</gene>
<evidence type="ECO:0000256" key="2">
    <source>
        <dbReference type="ARBA" id="ARBA00023002"/>
    </source>
</evidence>
<evidence type="ECO:0000256" key="4">
    <source>
        <dbReference type="PIRSR" id="PIRSR000103-1"/>
    </source>
</evidence>
<organism evidence="7 8">
    <name type="scientific">Pseudoalteromonas ulvae</name>
    <dbReference type="NCBI Taxonomy" id="107327"/>
    <lineage>
        <taxon>Bacteria</taxon>
        <taxon>Pseudomonadati</taxon>
        <taxon>Pseudomonadota</taxon>
        <taxon>Gammaproteobacteria</taxon>
        <taxon>Alteromonadales</taxon>
        <taxon>Pseudoalteromonadaceae</taxon>
        <taxon>Pseudoalteromonas</taxon>
    </lineage>
</organism>
<sequence>MSINVAFIGLGVMGFPMAGHLTKAGYKVTVYNRTIEKALQWAEQYPGSVAKTPALAASGADFVFICVGNDDDLRAVTLGNDGVLSTMAAGAALVDHTTTSADVAKEVAAAAQLKEVQFMDAPVSGGQAGAENGVLTIMCGGDEALFNRAQPVMAAYARFSQLLGPVGAGQLCKMVNQICIAGVVQGLAEGLHFARSAGLDGEKVMDTIAKGAAGSWQMENRHKTMWAGEYDFGFAVDWMRKDLGIALSEARNNGAALPVTALVDQFYADVQAMGGNRHDTSSLLSRLERNRDK</sequence>
<evidence type="ECO:0000259" key="6">
    <source>
        <dbReference type="Pfam" id="PF14833"/>
    </source>
</evidence>